<sequence length="274" mass="30490">MDVFDMSQSNINKTKPFIDFNTPGYILCLIVGFPENLYVIWLIVTGAGNGVASEFFSLNLSVCEILLCLQSLLSLLCGVFPTLFQVVGFLLGICISGRPLFQCLICVDCYLAVVHPITFLKFKPLRYRVICCAVAWIMIVFACVILTLNSTGFQMHLFLCCCLGQAVLTLSVKLFCCVAVLRALKQSGPGERRSKEKAKENHMKRRAFNIIVMIILAVLLIYAAYLAAAIIYILTHQFISELWVAGNICFVLGGLVQPLLYLHRTGRLPFCKAP</sequence>
<keyword evidence="2 9" id="KW-0812">Transmembrane</keyword>
<evidence type="ECO:0000313" key="12">
    <source>
        <dbReference type="Proteomes" id="UP000830375"/>
    </source>
</evidence>
<organism evidence="11 12">
    <name type="scientific">Labeo rohita</name>
    <name type="common">Indian major carp</name>
    <name type="synonym">Cyprinus rohita</name>
    <dbReference type="NCBI Taxonomy" id="84645"/>
    <lineage>
        <taxon>Eukaryota</taxon>
        <taxon>Metazoa</taxon>
        <taxon>Chordata</taxon>
        <taxon>Craniata</taxon>
        <taxon>Vertebrata</taxon>
        <taxon>Euteleostomi</taxon>
        <taxon>Actinopterygii</taxon>
        <taxon>Neopterygii</taxon>
        <taxon>Teleostei</taxon>
        <taxon>Ostariophysi</taxon>
        <taxon>Cypriniformes</taxon>
        <taxon>Cyprinidae</taxon>
        <taxon>Labeoninae</taxon>
        <taxon>Labeonini</taxon>
        <taxon>Labeo</taxon>
    </lineage>
</organism>
<keyword evidence="3 9" id="KW-1133">Transmembrane helix</keyword>
<keyword evidence="7" id="KW-0325">Glycoprotein</keyword>
<evidence type="ECO:0000256" key="2">
    <source>
        <dbReference type="ARBA" id="ARBA00022692"/>
    </source>
</evidence>
<keyword evidence="4" id="KW-0297">G-protein coupled receptor</keyword>
<keyword evidence="8" id="KW-0807">Transducer</keyword>
<keyword evidence="5 9" id="KW-0472">Membrane</keyword>
<evidence type="ECO:0000256" key="6">
    <source>
        <dbReference type="ARBA" id="ARBA00023170"/>
    </source>
</evidence>
<gene>
    <name evidence="11" type="ORF">H4Q32_019673</name>
</gene>
<comment type="subcellular location">
    <subcellularLocation>
        <location evidence="1">Membrane</location>
        <topology evidence="1">Multi-pass membrane protein</topology>
    </subcellularLocation>
</comment>
<dbReference type="PROSITE" id="PS50262">
    <property type="entry name" value="G_PROTEIN_RECEP_F1_2"/>
    <property type="match status" value="1"/>
</dbReference>
<evidence type="ECO:0000256" key="8">
    <source>
        <dbReference type="ARBA" id="ARBA00023224"/>
    </source>
</evidence>
<keyword evidence="12" id="KW-1185">Reference proteome</keyword>
<reference evidence="11 12" key="1">
    <citation type="submission" date="2022-01" db="EMBL/GenBank/DDBJ databases">
        <title>A high-quality chromosome-level genome assembly of rohu carp, Labeo rohita.</title>
        <authorList>
            <person name="Arick M.A. II"/>
            <person name="Hsu C.-Y."/>
            <person name="Magbanua Z."/>
            <person name="Pechanova O."/>
            <person name="Grover C."/>
            <person name="Miller E."/>
            <person name="Thrash A."/>
            <person name="Ezzel L."/>
            <person name="Alam S."/>
            <person name="Benzie J."/>
            <person name="Hamilton M."/>
            <person name="Karsi A."/>
            <person name="Lawrence M.L."/>
            <person name="Peterson D.G."/>
        </authorList>
    </citation>
    <scope>NUCLEOTIDE SEQUENCE [LARGE SCALE GENOMIC DNA]</scope>
    <source>
        <strain evidence="12">BAU-BD-2019</strain>
        <tissue evidence="11">Blood</tissue>
    </source>
</reference>
<feature type="domain" description="G-protein coupled receptors family 1 profile" evidence="10">
    <location>
        <begin position="35"/>
        <end position="261"/>
    </location>
</feature>
<feature type="transmembrane region" description="Helical" evidence="9">
    <location>
        <begin position="207"/>
        <end position="234"/>
    </location>
</feature>
<proteinExistence type="predicted"/>
<dbReference type="InterPro" id="IPR017452">
    <property type="entry name" value="GPCR_Rhodpsn_7TM"/>
</dbReference>
<evidence type="ECO:0000256" key="9">
    <source>
        <dbReference type="SAM" id="Phobius"/>
    </source>
</evidence>
<feature type="transmembrane region" description="Helical" evidence="9">
    <location>
        <begin position="240"/>
        <end position="262"/>
    </location>
</feature>
<evidence type="ECO:0000256" key="7">
    <source>
        <dbReference type="ARBA" id="ARBA00023180"/>
    </source>
</evidence>
<dbReference type="Gene3D" id="1.20.1070.10">
    <property type="entry name" value="Rhodopsin 7-helix transmembrane proteins"/>
    <property type="match status" value="1"/>
</dbReference>
<feature type="transmembrane region" description="Helical" evidence="9">
    <location>
        <begin position="155"/>
        <end position="184"/>
    </location>
</feature>
<feature type="transmembrane region" description="Helical" evidence="9">
    <location>
        <begin position="99"/>
        <end position="120"/>
    </location>
</feature>
<protein>
    <submittedName>
        <fullName evidence="11">Uracil nucleotide/cysteinyl leukotriene receptor</fullName>
    </submittedName>
</protein>
<evidence type="ECO:0000313" key="11">
    <source>
        <dbReference type="EMBL" id="KAI2651549.1"/>
    </source>
</evidence>
<evidence type="ECO:0000256" key="4">
    <source>
        <dbReference type="ARBA" id="ARBA00023040"/>
    </source>
</evidence>
<evidence type="ECO:0000256" key="3">
    <source>
        <dbReference type="ARBA" id="ARBA00022989"/>
    </source>
</evidence>
<evidence type="ECO:0000259" key="10">
    <source>
        <dbReference type="PROSITE" id="PS50262"/>
    </source>
</evidence>
<feature type="transmembrane region" description="Helical" evidence="9">
    <location>
        <begin position="127"/>
        <end position="149"/>
    </location>
</feature>
<comment type="caution">
    <text evidence="11">The sequence shown here is derived from an EMBL/GenBank/DDBJ whole genome shotgun (WGS) entry which is preliminary data.</text>
</comment>
<evidence type="ECO:0000256" key="1">
    <source>
        <dbReference type="ARBA" id="ARBA00004141"/>
    </source>
</evidence>
<dbReference type="SUPFAM" id="SSF81321">
    <property type="entry name" value="Family A G protein-coupled receptor-like"/>
    <property type="match status" value="1"/>
</dbReference>
<accession>A0ABQ8LLL2</accession>
<keyword evidence="6 11" id="KW-0675">Receptor</keyword>
<dbReference type="Pfam" id="PF00001">
    <property type="entry name" value="7tm_1"/>
    <property type="match status" value="1"/>
</dbReference>
<evidence type="ECO:0000256" key="5">
    <source>
        <dbReference type="ARBA" id="ARBA00023136"/>
    </source>
</evidence>
<feature type="transmembrane region" description="Helical" evidence="9">
    <location>
        <begin position="65"/>
        <end position="93"/>
    </location>
</feature>
<dbReference type="PANTHER" id="PTHR24232">
    <property type="entry name" value="G-PROTEIN COUPLED RECEPTOR"/>
    <property type="match status" value="1"/>
</dbReference>
<dbReference type="InterPro" id="IPR000276">
    <property type="entry name" value="GPCR_Rhodpsn"/>
</dbReference>
<dbReference type="EMBL" id="JACTAM010000021">
    <property type="protein sequence ID" value="KAI2651549.1"/>
    <property type="molecule type" value="Genomic_DNA"/>
</dbReference>
<dbReference type="PANTHER" id="PTHR24232:SF53">
    <property type="entry name" value="G-PROTEIN COUPLED RECEPTORS FAMILY 1 PROFILE DOMAIN-CONTAINING PROTEIN"/>
    <property type="match status" value="1"/>
</dbReference>
<dbReference type="Proteomes" id="UP000830375">
    <property type="component" value="Unassembled WGS sequence"/>
</dbReference>
<name>A0ABQ8LLL2_LABRO</name>